<evidence type="ECO:0000256" key="1">
    <source>
        <dbReference type="SAM" id="Phobius"/>
    </source>
</evidence>
<keyword evidence="1" id="KW-0472">Membrane</keyword>
<keyword evidence="3" id="KW-1185">Reference proteome</keyword>
<reference evidence="3" key="1">
    <citation type="journal article" date="2019" name="Int. J. Syst. Evol. Microbiol.">
        <title>The Global Catalogue of Microorganisms (GCM) 10K type strain sequencing project: providing services to taxonomists for standard genome sequencing and annotation.</title>
        <authorList>
            <consortium name="The Broad Institute Genomics Platform"/>
            <consortium name="The Broad Institute Genome Sequencing Center for Infectious Disease"/>
            <person name="Wu L."/>
            <person name="Ma J."/>
        </authorList>
    </citation>
    <scope>NUCLEOTIDE SEQUENCE [LARGE SCALE GENOMIC DNA]</scope>
    <source>
        <strain evidence="3">JCM 17933</strain>
    </source>
</reference>
<organism evidence="2 3">
    <name type="scientific">Actinoallomurus oryzae</name>
    <dbReference type="NCBI Taxonomy" id="502180"/>
    <lineage>
        <taxon>Bacteria</taxon>
        <taxon>Bacillati</taxon>
        <taxon>Actinomycetota</taxon>
        <taxon>Actinomycetes</taxon>
        <taxon>Streptosporangiales</taxon>
        <taxon>Thermomonosporaceae</taxon>
        <taxon>Actinoallomurus</taxon>
    </lineage>
</organism>
<sequence length="93" mass="9728">MDVSVPVLTPHMKTVHVPTPGMSYVGDAGRLVAGYLPPPERLAFYGGLGIAAVLGAIDWPVAAAIGIGTMVARRTGRGMEALRGRARRSTSRT</sequence>
<comment type="caution">
    <text evidence="2">The sequence shown here is derived from an EMBL/GenBank/DDBJ whole genome shotgun (WGS) entry which is preliminary data.</text>
</comment>
<name>A0ABP8Q9Y5_9ACTN</name>
<protein>
    <submittedName>
        <fullName evidence="2">Uncharacterized protein</fullName>
    </submittedName>
</protein>
<evidence type="ECO:0000313" key="3">
    <source>
        <dbReference type="Proteomes" id="UP001500503"/>
    </source>
</evidence>
<gene>
    <name evidence="2" type="ORF">GCM10023191_047510</name>
</gene>
<proteinExistence type="predicted"/>
<accession>A0ABP8Q9Y5</accession>
<dbReference type="EMBL" id="BAABHF010000024">
    <property type="protein sequence ID" value="GAA4499884.1"/>
    <property type="molecule type" value="Genomic_DNA"/>
</dbReference>
<keyword evidence="1" id="KW-1133">Transmembrane helix</keyword>
<feature type="transmembrane region" description="Helical" evidence="1">
    <location>
        <begin position="42"/>
        <end position="67"/>
    </location>
</feature>
<evidence type="ECO:0000313" key="2">
    <source>
        <dbReference type="EMBL" id="GAA4499884.1"/>
    </source>
</evidence>
<keyword evidence="1" id="KW-0812">Transmembrane</keyword>
<dbReference type="Proteomes" id="UP001500503">
    <property type="component" value="Unassembled WGS sequence"/>
</dbReference>